<name>A0ABS2TXE8_9ACTN</name>
<accession>A0ABS2TXE8</accession>
<evidence type="ECO:0000313" key="4">
    <source>
        <dbReference type="Proteomes" id="UP000749040"/>
    </source>
</evidence>
<dbReference type="RefSeq" id="WP_205359884.1">
    <property type="nucleotide sequence ID" value="NZ_JADKYB010000015.1"/>
</dbReference>
<proteinExistence type="predicted"/>
<feature type="domain" description="DUF317" evidence="2">
    <location>
        <begin position="54"/>
        <end position="108"/>
    </location>
</feature>
<organism evidence="3 4">
    <name type="scientific">Actinacidiphila acididurans</name>
    <dbReference type="NCBI Taxonomy" id="2784346"/>
    <lineage>
        <taxon>Bacteria</taxon>
        <taxon>Bacillati</taxon>
        <taxon>Actinomycetota</taxon>
        <taxon>Actinomycetes</taxon>
        <taxon>Kitasatosporales</taxon>
        <taxon>Streptomycetaceae</taxon>
        <taxon>Actinacidiphila</taxon>
    </lineage>
</organism>
<feature type="region of interest" description="Disordered" evidence="1">
    <location>
        <begin position="254"/>
        <end position="283"/>
    </location>
</feature>
<evidence type="ECO:0000313" key="3">
    <source>
        <dbReference type="EMBL" id="MBM9508022.1"/>
    </source>
</evidence>
<feature type="domain" description="DUF317" evidence="2">
    <location>
        <begin position="151"/>
        <end position="219"/>
    </location>
</feature>
<reference evidence="3 4" key="1">
    <citation type="submission" date="2021-01" db="EMBL/GenBank/DDBJ databases">
        <title>Streptomyces acididurans sp. nov., isolated from a peat swamp forest soil.</title>
        <authorList>
            <person name="Chantavorakit T."/>
            <person name="Duangmal K."/>
        </authorList>
    </citation>
    <scope>NUCLEOTIDE SEQUENCE [LARGE SCALE GENOMIC DNA]</scope>
    <source>
        <strain evidence="3 4">KK5PA1</strain>
    </source>
</reference>
<protein>
    <submittedName>
        <fullName evidence="3">DUF317 domain-containing protein</fullName>
    </submittedName>
</protein>
<sequence length="283" mass="31527">MNAQQPDEQHPDLHVLVTPAYLAGRGNPADLSNSLYAHRDWGWTSTDTGQIFVSPRHDTHIAYLPQGRYGGWKVTQYREPLGMPIWSATFSPNTPTEIISAFTDALIDRLASDHPHSWNSGPAGQVTRPADTLAERGWRNTDTNLDFCHRSPDGHAYLSESRHGVNDYAELEGGYRARWTMYACVDVVNGERWHADFTNRTPLHLITEVTRAFSSTEPVERPRSGIPERNLPYVTITPIADDVSDHRQSAALTRTGRGLPIGPSLETGTAAPNPSSPLRSRRR</sequence>
<dbReference type="Pfam" id="PF03771">
    <property type="entry name" value="SPDY"/>
    <property type="match status" value="2"/>
</dbReference>
<keyword evidence="4" id="KW-1185">Reference proteome</keyword>
<evidence type="ECO:0000256" key="1">
    <source>
        <dbReference type="SAM" id="MobiDB-lite"/>
    </source>
</evidence>
<dbReference type="EMBL" id="JADKYB010000015">
    <property type="protein sequence ID" value="MBM9508022.1"/>
    <property type="molecule type" value="Genomic_DNA"/>
</dbReference>
<gene>
    <name evidence="3" type="ORF">ITX44_26420</name>
</gene>
<dbReference type="InterPro" id="IPR005523">
    <property type="entry name" value="DUF317_SPDY"/>
</dbReference>
<evidence type="ECO:0000259" key="2">
    <source>
        <dbReference type="Pfam" id="PF03771"/>
    </source>
</evidence>
<feature type="compositionally biased region" description="Low complexity" evidence="1">
    <location>
        <begin position="272"/>
        <end position="283"/>
    </location>
</feature>
<dbReference type="Proteomes" id="UP000749040">
    <property type="component" value="Unassembled WGS sequence"/>
</dbReference>
<comment type="caution">
    <text evidence="3">The sequence shown here is derived from an EMBL/GenBank/DDBJ whole genome shotgun (WGS) entry which is preliminary data.</text>
</comment>